<dbReference type="Pfam" id="PF02687">
    <property type="entry name" value="FtsX"/>
    <property type="match status" value="2"/>
</dbReference>
<feature type="transmembrane region" description="Helical" evidence="6">
    <location>
        <begin position="758"/>
        <end position="779"/>
    </location>
</feature>
<feature type="transmembrane region" description="Helical" evidence="6">
    <location>
        <begin position="332"/>
        <end position="355"/>
    </location>
</feature>
<keyword evidence="5 6" id="KW-0472">Membrane</keyword>
<keyword evidence="3 6" id="KW-0812">Transmembrane</keyword>
<dbReference type="GO" id="GO:0005886">
    <property type="term" value="C:plasma membrane"/>
    <property type="evidence" value="ECO:0007669"/>
    <property type="project" value="UniProtKB-SubCell"/>
</dbReference>
<evidence type="ECO:0000256" key="1">
    <source>
        <dbReference type="ARBA" id="ARBA00004651"/>
    </source>
</evidence>
<evidence type="ECO:0000256" key="6">
    <source>
        <dbReference type="SAM" id="Phobius"/>
    </source>
</evidence>
<feature type="transmembrane region" description="Helical" evidence="6">
    <location>
        <begin position="727"/>
        <end position="746"/>
    </location>
</feature>
<dbReference type="GO" id="GO:0022857">
    <property type="term" value="F:transmembrane transporter activity"/>
    <property type="evidence" value="ECO:0007669"/>
    <property type="project" value="TreeGrafter"/>
</dbReference>
<feature type="domain" description="MacB-like periplasmic core" evidence="8">
    <location>
        <begin position="20"/>
        <end position="241"/>
    </location>
</feature>
<evidence type="ECO:0000313" key="10">
    <source>
        <dbReference type="Proteomes" id="UP000607559"/>
    </source>
</evidence>
<feature type="transmembrane region" description="Helical" evidence="6">
    <location>
        <begin position="281"/>
        <end position="303"/>
    </location>
</feature>
<dbReference type="InterPro" id="IPR050250">
    <property type="entry name" value="Macrolide_Exporter_MacB"/>
</dbReference>
<dbReference type="PANTHER" id="PTHR30572">
    <property type="entry name" value="MEMBRANE COMPONENT OF TRANSPORTER-RELATED"/>
    <property type="match status" value="1"/>
</dbReference>
<dbReference type="InterPro" id="IPR003838">
    <property type="entry name" value="ABC3_permease_C"/>
</dbReference>
<evidence type="ECO:0000256" key="4">
    <source>
        <dbReference type="ARBA" id="ARBA00022989"/>
    </source>
</evidence>
<dbReference type="Pfam" id="PF12704">
    <property type="entry name" value="MacB_PCD"/>
    <property type="match status" value="2"/>
</dbReference>
<keyword evidence="2" id="KW-1003">Cell membrane</keyword>
<feature type="transmembrane region" description="Helical" evidence="6">
    <location>
        <begin position="423"/>
        <end position="443"/>
    </location>
</feature>
<evidence type="ECO:0000259" key="7">
    <source>
        <dbReference type="Pfam" id="PF02687"/>
    </source>
</evidence>
<feature type="transmembrane region" description="Helical" evidence="6">
    <location>
        <begin position="21"/>
        <end position="42"/>
    </location>
</feature>
<dbReference type="Proteomes" id="UP000607559">
    <property type="component" value="Unassembled WGS sequence"/>
</dbReference>
<dbReference type="InterPro" id="IPR025857">
    <property type="entry name" value="MacB_PCD"/>
</dbReference>
<dbReference type="PANTHER" id="PTHR30572:SF18">
    <property type="entry name" value="ABC-TYPE MACROLIDE FAMILY EXPORT SYSTEM PERMEASE COMPONENT 2"/>
    <property type="match status" value="1"/>
</dbReference>
<feature type="transmembrane region" description="Helical" evidence="6">
    <location>
        <begin position="375"/>
        <end position="398"/>
    </location>
</feature>
<dbReference type="AlphaFoldDB" id="A0A8J2UCK3"/>
<protein>
    <submittedName>
        <fullName evidence="9">ABC transporter permease</fullName>
    </submittedName>
</protein>
<reference evidence="9" key="2">
    <citation type="submission" date="2020-09" db="EMBL/GenBank/DDBJ databases">
        <authorList>
            <person name="Sun Q."/>
            <person name="Zhou Y."/>
        </authorList>
    </citation>
    <scope>NUCLEOTIDE SEQUENCE</scope>
    <source>
        <strain evidence="9">CGMCC 1.15448</strain>
    </source>
</reference>
<accession>A0A8J2UCK3</accession>
<evidence type="ECO:0000256" key="5">
    <source>
        <dbReference type="ARBA" id="ARBA00023136"/>
    </source>
</evidence>
<feature type="domain" description="ABC3 transporter permease C-terminal" evidence="7">
    <location>
        <begin position="287"/>
        <end position="401"/>
    </location>
</feature>
<feature type="transmembrane region" description="Helical" evidence="6">
    <location>
        <begin position="675"/>
        <end position="699"/>
    </location>
</feature>
<dbReference type="EMBL" id="BMJC01000002">
    <property type="protein sequence ID" value="GGA97132.1"/>
    <property type="molecule type" value="Genomic_DNA"/>
</dbReference>
<gene>
    <name evidence="9" type="ORF">GCM10011511_20570</name>
</gene>
<organism evidence="9 10">
    <name type="scientific">Puia dinghuensis</name>
    <dbReference type="NCBI Taxonomy" id="1792502"/>
    <lineage>
        <taxon>Bacteria</taxon>
        <taxon>Pseudomonadati</taxon>
        <taxon>Bacteroidota</taxon>
        <taxon>Chitinophagia</taxon>
        <taxon>Chitinophagales</taxon>
        <taxon>Chitinophagaceae</taxon>
        <taxon>Puia</taxon>
    </lineage>
</organism>
<reference evidence="9" key="1">
    <citation type="journal article" date="2014" name="Int. J. Syst. Evol. Microbiol.">
        <title>Complete genome sequence of Corynebacterium casei LMG S-19264T (=DSM 44701T), isolated from a smear-ripened cheese.</title>
        <authorList>
            <consortium name="US DOE Joint Genome Institute (JGI-PGF)"/>
            <person name="Walter F."/>
            <person name="Albersmeier A."/>
            <person name="Kalinowski J."/>
            <person name="Ruckert C."/>
        </authorList>
    </citation>
    <scope>NUCLEOTIDE SEQUENCE</scope>
    <source>
        <strain evidence="9">CGMCC 1.15448</strain>
    </source>
</reference>
<proteinExistence type="predicted"/>
<dbReference type="RefSeq" id="WP_188931198.1">
    <property type="nucleotide sequence ID" value="NZ_BMJC01000002.1"/>
</dbReference>
<comment type="caution">
    <text evidence="9">The sequence shown here is derived from an EMBL/GenBank/DDBJ whole genome shotgun (WGS) entry which is preliminary data.</text>
</comment>
<evidence type="ECO:0000313" key="9">
    <source>
        <dbReference type="EMBL" id="GGA97132.1"/>
    </source>
</evidence>
<feature type="domain" description="ABC3 transporter permease C-terminal" evidence="7">
    <location>
        <begin position="678"/>
        <end position="791"/>
    </location>
</feature>
<sequence length="798" mass="89383">MLKNYFIVAWRNLTKNRVYSAINILGLAAGMAVALLIGLWIWDEVSYNQNFDNYNRVVRVMENSTHGSQKSTFNSVPIPLSVELHTTYAADFRRVSMGSWNVSHALAFGDKQIIKNGMYVQPDFLPMFSVRLIAGSMASLNDPRSMILSRTLATTIFGNDDPIGKTIKVDNRSSLKVTGIYEDFPHNCEFGDTYALMAWDGYVADWDWVKNSQTNWDNNSWQLYAQLQDHADLKAVSAKVKRGLEGHDRKDKPEVVLHPMSKWRLYSEFKNGVNIGGAIQFVNMFAVVGIFVLLLACINFMNLSTARSEKRAKEVGIRKAIGSLHRQLVGQFLGESMLITFVSFCLALLIVQLALPFFNELADKQMNIFWDKPLFWLSAIGFIVITGFIAGSYPAFYLSSFNSVSVLKGTFKAGRFASIPRKVLVVLQFTVSVSLIIATLVVFRQIEYAKDRPIGYDREGLLTIGINTPDLYAHYGTLRNDLLSSGAIEDITESGSPTTAVYSGQSGFDWPGKDPNLNPTFAVIPVTHDFGKTVGWQFKEGRDFSRDFATDSAGMVLNETAVKYMGLKEPVVGQTVKYLYSSRTDKNFRILGVIKDMVMESPFEPVKQTVFLMDTSSVGMNIITLRINRNIGAARALPAIAAIFKRYNPGTPFDYTFNDKDYEKKFDFEQRIGSLASVFTAFAIFISCLGLFGLAAFMAEQRTKEIGVRKVLGASVLHLWGLLSKEFLLLVSLSFVVAIPLSWYLMNGWLKQYDYRTTISAWIFLVTAAMALLITLITVSFQSIRASMANPARSLRSE</sequence>
<evidence type="ECO:0000256" key="3">
    <source>
        <dbReference type="ARBA" id="ARBA00022692"/>
    </source>
</evidence>
<comment type="subcellular location">
    <subcellularLocation>
        <location evidence="1">Cell membrane</location>
        <topology evidence="1">Multi-pass membrane protein</topology>
    </subcellularLocation>
</comment>
<keyword evidence="10" id="KW-1185">Reference proteome</keyword>
<evidence type="ECO:0000256" key="2">
    <source>
        <dbReference type="ARBA" id="ARBA00022475"/>
    </source>
</evidence>
<name>A0A8J2UCK3_9BACT</name>
<keyword evidence="4 6" id="KW-1133">Transmembrane helix</keyword>
<feature type="domain" description="MacB-like periplasmic core" evidence="8">
    <location>
        <begin position="429"/>
        <end position="628"/>
    </location>
</feature>
<evidence type="ECO:0000259" key="8">
    <source>
        <dbReference type="Pfam" id="PF12704"/>
    </source>
</evidence>